<evidence type="ECO:0000256" key="3">
    <source>
        <dbReference type="ARBA" id="ARBA00022723"/>
    </source>
</evidence>
<proteinExistence type="predicted"/>
<accession>A0ABR7NHX1</accession>
<dbReference type="InterPro" id="IPR007197">
    <property type="entry name" value="rSAM"/>
</dbReference>
<evidence type="ECO:0000259" key="6">
    <source>
        <dbReference type="PROSITE" id="PS51918"/>
    </source>
</evidence>
<keyword evidence="8" id="KW-1185">Reference proteome</keyword>
<evidence type="ECO:0000256" key="1">
    <source>
        <dbReference type="ARBA" id="ARBA00001966"/>
    </source>
</evidence>
<dbReference type="RefSeq" id="WP_262399566.1">
    <property type="nucleotide sequence ID" value="NZ_JACRTB010000008.1"/>
</dbReference>
<dbReference type="SFLD" id="SFLDG01082">
    <property type="entry name" value="B12-binding_domain_containing"/>
    <property type="match status" value="1"/>
</dbReference>
<evidence type="ECO:0000313" key="8">
    <source>
        <dbReference type="Proteomes" id="UP000658131"/>
    </source>
</evidence>
<dbReference type="InterPro" id="IPR006638">
    <property type="entry name" value="Elp3/MiaA/NifB-like_rSAM"/>
</dbReference>
<keyword evidence="5" id="KW-0411">Iron-sulfur</keyword>
<comment type="cofactor">
    <cofactor evidence="1">
        <name>[4Fe-4S] cluster</name>
        <dbReference type="ChEBI" id="CHEBI:49883"/>
    </cofactor>
</comment>
<dbReference type="Gene3D" id="3.80.30.20">
    <property type="entry name" value="tm_1862 like domain"/>
    <property type="match status" value="1"/>
</dbReference>
<evidence type="ECO:0000256" key="2">
    <source>
        <dbReference type="ARBA" id="ARBA00022691"/>
    </source>
</evidence>
<dbReference type="InterPro" id="IPR058240">
    <property type="entry name" value="rSAM_sf"/>
</dbReference>
<dbReference type="InterPro" id="IPR023404">
    <property type="entry name" value="rSAM_horseshoe"/>
</dbReference>
<comment type="caution">
    <text evidence="7">The sequence shown here is derived from an EMBL/GenBank/DDBJ whole genome shotgun (WGS) entry which is preliminary data.</text>
</comment>
<keyword evidence="4" id="KW-0408">Iron</keyword>
<dbReference type="SFLD" id="SFLDS00029">
    <property type="entry name" value="Radical_SAM"/>
    <property type="match status" value="1"/>
</dbReference>
<keyword evidence="3" id="KW-0479">Metal-binding</keyword>
<reference evidence="7 8" key="1">
    <citation type="submission" date="2020-08" db="EMBL/GenBank/DDBJ databases">
        <title>Genome public.</title>
        <authorList>
            <person name="Liu C."/>
            <person name="Sun Q."/>
        </authorList>
    </citation>
    <scope>NUCLEOTIDE SEQUENCE [LARGE SCALE GENOMIC DNA]</scope>
    <source>
        <strain evidence="7 8">BX1</strain>
    </source>
</reference>
<dbReference type="CDD" id="cd01335">
    <property type="entry name" value="Radical_SAM"/>
    <property type="match status" value="1"/>
</dbReference>
<dbReference type="InterPro" id="IPR051198">
    <property type="entry name" value="BchE-like"/>
</dbReference>
<sequence>MRHGNLALFVPHLGCPHRCSFCDQRAITGVQRLPTPEDVCTLCKEAAQKTGRSLELAFFGGSFTCIDRQSLLSLLEAARPFLGAGISGIRISTRPDAVEGEMLSLLKARGVTAIELGAQSMSDAVLKKNGRGHSARDVAEAAERVRGFGFELGLQMMLGLDGAEESDDLATARALMPAARIPSASIRRWCCAAPGWRSGCGAANTAR</sequence>
<dbReference type="EMBL" id="JACRTB010000008">
    <property type="protein sequence ID" value="MBC8576006.1"/>
    <property type="molecule type" value="Genomic_DNA"/>
</dbReference>
<name>A0ABR7NHX1_9FIRM</name>
<evidence type="ECO:0000313" key="7">
    <source>
        <dbReference type="EMBL" id="MBC8576006.1"/>
    </source>
</evidence>
<dbReference type="Pfam" id="PF04055">
    <property type="entry name" value="Radical_SAM"/>
    <property type="match status" value="1"/>
</dbReference>
<evidence type="ECO:0000256" key="5">
    <source>
        <dbReference type="ARBA" id="ARBA00023014"/>
    </source>
</evidence>
<dbReference type="Proteomes" id="UP000658131">
    <property type="component" value="Unassembled WGS sequence"/>
</dbReference>
<gene>
    <name evidence="7" type="ORF">H8717_06235</name>
</gene>
<dbReference type="PANTHER" id="PTHR43409">
    <property type="entry name" value="ANAEROBIC MAGNESIUM-PROTOPORPHYRIN IX MONOMETHYL ESTER CYCLASE-RELATED"/>
    <property type="match status" value="1"/>
</dbReference>
<keyword evidence="2" id="KW-0949">S-adenosyl-L-methionine</keyword>
<dbReference type="PROSITE" id="PS51918">
    <property type="entry name" value="RADICAL_SAM"/>
    <property type="match status" value="1"/>
</dbReference>
<organism evidence="7 8">
    <name type="scientific">Yanshouia hominis</name>
    <dbReference type="NCBI Taxonomy" id="2763673"/>
    <lineage>
        <taxon>Bacteria</taxon>
        <taxon>Bacillati</taxon>
        <taxon>Bacillota</taxon>
        <taxon>Clostridia</taxon>
        <taxon>Eubacteriales</taxon>
        <taxon>Oscillospiraceae</taxon>
        <taxon>Yanshouia</taxon>
    </lineage>
</organism>
<protein>
    <submittedName>
        <fullName evidence="7">Radical SAM protein</fullName>
    </submittedName>
</protein>
<dbReference type="SUPFAM" id="SSF102114">
    <property type="entry name" value="Radical SAM enzymes"/>
    <property type="match status" value="1"/>
</dbReference>
<evidence type="ECO:0000256" key="4">
    <source>
        <dbReference type="ARBA" id="ARBA00023004"/>
    </source>
</evidence>
<feature type="domain" description="Radical SAM core" evidence="6">
    <location>
        <begin position="1"/>
        <end position="207"/>
    </location>
</feature>
<dbReference type="SMART" id="SM00729">
    <property type="entry name" value="Elp3"/>
    <property type="match status" value="1"/>
</dbReference>